<feature type="transmembrane region" description="Helical" evidence="7">
    <location>
        <begin position="203"/>
        <end position="222"/>
    </location>
</feature>
<feature type="transmembrane region" description="Helical" evidence="7">
    <location>
        <begin position="46"/>
        <end position="67"/>
    </location>
</feature>
<keyword evidence="4 7" id="KW-0812">Transmembrane</keyword>
<comment type="similarity">
    <text evidence="2">Belongs to the monovalent cation:proton antiporter 2 (CPA2) transporter (TC 2.A.37) family.</text>
</comment>
<protein>
    <submittedName>
        <fullName evidence="10">Cation:proton antiporter</fullName>
    </submittedName>
</protein>
<dbReference type="InterPro" id="IPR003148">
    <property type="entry name" value="RCK_N"/>
</dbReference>
<dbReference type="Gene3D" id="1.20.1530.20">
    <property type="match status" value="1"/>
</dbReference>
<dbReference type="Proteomes" id="UP001575105">
    <property type="component" value="Unassembled WGS sequence"/>
</dbReference>
<evidence type="ECO:0000259" key="8">
    <source>
        <dbReference type="Pfam" id="PF00999"/>
    </source>
</evidence>
<evidence type="ECO:0000256" key="1">
    <source>
        <dbReference type="ARBA" id="ARBA00004141"/>
    </source>
</evidence>
<dbReference type="Pfam" id="PF00999">
    <property type="entry name" value="Na_H_Exchanger"/>
    <property type="match status" value="1"/>
</dbReference>
<dbReference type="Gene3D" id="3.40.50.720">
    <property type="entry name" value="NAD(P)-binding Rossmann-like Domain"/>
    <property type="match status" value="1"/>
</dbReference>
<dbReference type="PANTHER" id="PTHR42751">
    <property type="entry name" value="SODIUM/HYDROGEN EXCHANGER FAMILY/TRKA DOMAIN PROTEIN"/>
    <property type="match status" value="1"/>
</dbReference>
<keyword evidence="6 7" id="KW-0472">Membrane</keyword>
<feature type="transmembrane region" description="Helical" evidence="7">
    <location>
        <begin position="107"/>
        <end position="127"/>
    </location>
</feature>
<comment type="subcellular location">
    <subcellularLocation>
        <location evidence="1">Membrane</location>
        <topology evidence="1">Multi-pass membrane protein</topology>
    </subcellularLocation>
</comment>
<keyword evidence="11" id="KW-1185">Reference proteome</keyword>
<dbReference type="InterPro" id="IPR036291">
    <property type="entry name" value="NAD(P)-bd_dom_sf"/>
</dbReference>
<dbReference type="InterPro" id="IPR006153">
    <property type="entry name" value="Cation/H_exchanger_TM"/>
</dbReference>
<dbReference type="EMBL" id="JBGUBD010000010">
    <property type="protein sequence ID" value="MFA9479664.1"/>
    <property type="molecule type" value="Genomic_DNA"/>
</dbReference>
<name>A0ABV4UAP6_9BACT</name>
<feature type="domain" description="RCK N-terminal" evidence="9">
    <location>
        <begin position="392"/>
        <end position="493"/>
    </location>
</feature>
<feature type="transmembrane region" description="Helical" evidence="7">
    <location>
        <begin position="139"/>
        <end position="159"/>
    </location>
</feature>
<dbReference type="RefSeq" id="WP_425346589.1">
    <property type="nucleotide sequence ID" value="NZ_JBGUBD010000010.1"/>
</dbReference>
<evidence type="ECO:0000256" key="5">
    <source>
        <dbReference type="ARBA" id="ARBA00022989"/>
    </source>
</evidence>
<reference evidence="10 11" key="1">
    <citation type="submission" date="2024-08" db="EMBL/GenBank/DDBJ databases">
        <title>Whole-genome sequencing of halo(alkali)philic microorganisms from hypersaline lakes.</title>
        <authorList>
            <person name="Sorokin D.Y."/>
            <person name="Merkel A.Y."/>
            <person name="Messina E."/>
            <person name="Yakimov M."/>
        </authorList>
    </citation>
    <scope>NUCLEOTIDE SEQUENCE [LARGE SCALE GENOMIC DNA]</scope>
    <source>
        <strain evidence="10 11">AB-hyl4</strain>
    </source>
</reference>
<sequence>MTAVLYILVAAAAGLALAKWLRLPSVPMLVLAGLTLRMTGLVPDEALLRDAMLLGLAFLVFVAGTELNPDRLGDQRRAALVVGLAQFIVLAVVGIAVARMLGFAWETAAYIGLALTASSTLVVVTLLRQRQQFFEPFGRLVLGVLLLQDILVIVAIAALSGVDGGPEVVGLRLGGMAALLLLAWVCVRWVTPWLMLKLNLDEESLLLVLLAMLFTFVGLSQWMGLPMVTGAFLAGVSLSGFPSNGIVRGQVNSLADFFLAVFFVALGGALMWLGPAELVLAMALVVLVLVVTPPLVAWVGRRVGLSSRVSIESGLLLAQCSEFSLVVVLLGVEQGHVSEDVFAIVALVTVVTMILTPFVATDANTWRVMRLRLPHGWVGGERRETRPSDHVLMLGCGTNGQKLADALVQRGHRVVVVDDDPGMIARLRQRGVEAVRGDGADYIILRDVGARAAKVVVSTMRRTSDNERMLRFLWDANVPVVLRTFGPDAAERFAVYGAIPIIESELGADATLAWFEETFLQTSPATADAQA</sequence>
<feature type="transmembrane region" description="Helical" evidence="7">
    <location>
        <begin position="254"/>
        <end position="273"/>
    </location>
</feature>
<dbReference type="Pfam" id="PF02254">
    <property type="entry name" value="TrkA_N"/>
    <property type="match status" value="1"/>
</dbReference>
<comment type="caution">
    <text evidence="10">The sequence shown here is derived from an EMBL/GenBank/DDBJ whole genome shotgun (WGS) entry which is preliminary data.</text>
</comment>
<evidence type="ECO:0000256" key="4">
    <source>
        <dbReference type="ARBA" id="ARBA00022692"/>
    </source>
</evidence>
<dbReference type="PANTHER" id="PTHR42751:SF3">
    <property type="entry name" value="SODIUM_GLUTAMATE SYMPORTER"/>
    <property type="match status" value="1"/>
</dbReference>
<evidence type="ECO:0000313" key="11">
    <source>
        <dbReference type="Proteomes" id="UP001575105"/>
    </source>
</evidence>
<evidence type="ECO:0000256" key="3">
    <source>
        <dbReference type="ARBA" id="ARBA00022448"/>
    </source>
</evidence>
<evidence type="ECO:0000256" key="6">
    <source>
        <dbReference type="ARBA" id="ARBA00023136"/>
    </source>
</evidence>
<feature type="transmembrane region" description="Helical" evidence="7">
    <location>
        <begin position="342"/>
        <end position="360"/>
    </location>
</feature>
<feature type="transmembrane region" description="Helical" evidence="7">
    <location>
        <begin position="311"/>
        <end position="330"/>
    </location>
</feature>
<evidence type="ECO:0000313" key="10">
    <source>
        <dbReference type="EMBL" id="MFA9479664.1"/>
    </source>
</evidence>
<feature type="transmembrane region" description="Helical" evidence="7">
    <location>
        <begin position="79"/>
        <end position="101"/>
    </location>
</feature>
<feature type="transmembrane region" description="Helical" evidence="7">
    <location>
        <begin position="279"/>
        <end position="299"/>
    </location>
</feature>
<gene>
    <name evidence="10" type="ORF">ACERK3_15355</name>
</gene>
<keyword evidence="3" id="KW-0813">Transport</keyword>
<organism evidence="10 11">
    <name type="scientific">Natronomicrosphaera hydrolytica</name>
    <dbReference type="NCBI Taxonomy" id="3242702"/>
    <lineage>
        <taxon>Bacteria</taxon>
        <taxon>Pseudomonadati</taxon>
        <taxon>Planctomycetota</taxon>
        <taxon>Phycisphaerae</taxon>
        <taxon>Phycisphaerales</taxon>
        <taxon>Phycisphaeraceae</taxon>
        <taxon>Natronomicrosphaera</taxon>
    </lineage>
</organism>
<dbReference type="SUPFAM" id="SSF51735">
    <property type="entry name" value="NAD(P)-binding Rossmann-fold domains"/>
    <property type="match status" value="1"/>
</dbReference>
<proteinExistence type="inferred from homology"/>
<evidence type="ECO:0000259" key="9">
    <source>
        <dbReference type="Pfam" id="PF02254"/>
    </source>
</evidence>
<evidence type="ECO:0000256" key="7">
    <source>
        <dbReference type="SAM" id="Phobius"/>
    </source>
</evidence>
<dbReference type="InterPro" id="IPR038770">
    <property type="entry name" value="Na+/solute_symporter_sf"/>
</dbReference>
<feature type="domain" description="Cation/H+ exchanger transmembrane" evidence="8">
    <location>
        <begin position="8"/>
        <end position="359"/>
    </location>
</feature>
<accession>A0ABV4UAP6</accession>
<feature type="transmembrane region" description="Helical" evidence="7">
    <location>
        <begin position="171"/>
        <end position="191"/>
    </location>
</feature>
<feature type="transmembrane region" description="Helical" evidence="7">
    <location>
        <begin position="228"/>
        <end position="247"/>
    </location>
</feature>
<evidence type="ECO:0000256" key="2">
    <source>
        <dbReference type="ARBA" id="ARBA00005551"/>
    </source>
</evidence>
<keyword evidence="5 7" id="KW-1133">Transmembrane helix</keyword>